<dbReference type="InterPro" id="IPR054708">
    <property type="entry name" value="MTPAP-like_central"/>
</dbReference>
<dbReference type="Gene3D" id="1.10.1410.10">
    <property type="match status" value="1"/>
</dbReference>
<feature type="non-terminal residue" evidence="2">
    <location>
        <position position="331"/>
    </location>
</feature>
<dbReference type="STRING" id="407821.A0A087TYZ7"/>
<dbReference type="EMBL" id="KK117389">
    <property type="protein sequence ID" value="KFM70336.1"/>
    <property type="molecule type" value="Genomic_DNA"/>
</dbReference>
<dbReference type="SUPFAM" id="SSF81631">
    <property type="entry name" value="PAP/OAS1 substrate-binding domain"/>
    <property type="match status" value="1"/>
</dbReference>
<name>A0A087TYZ7_STEMI</name>
<proteinExistence type="predicted"/>
<dbReference type="Gene3D" id="3.30.460.10">
    <property type="entry name" value="Beta Polymerase, domain 2"/>
    <property type="match status" value="1"/>
</dbReference>
<dbReference type="GO" id="GO:1990817">
    <property type="term" value="F:poly(A) RNA polymerase activity"/>
    <property type="evidence" value="ECO:0007669"/>
    <property type="project" value="TreeGrafter"/>
</dbReference>
<gene>
    <name evidence="2" type="ORF">X975_19155</name>
</gene>
<evidence type="ECO:0000259" key="1">
    <source>
        <dbReference type="Pfam" id="PF22600"/>
    </source>
</evidence>
<organism evidence="2 3">
    <name type="scientific">Stegodyphus mimosarum</name>
    <name type="common">African social velvet spider</name>
    <dbReference type="NCBI Taxonomy" id="407821"/>
    <lineage>
        <taxon>Eukaryota</taxon>
        <taxon>Metazoa</taxon>
        <taxon>Ecdysozoa</taxon>
        <taxon>Arthropoda</taxon>
        <taxon>Chelicerata</taxon>
        <taxon>Arachnida</taxon>
        <taxon>Araneae</taxon>
        <taxon>Araneomorphae</taxon>
        <taxon>Entelegynae</taxon>
        <taxon>Eresoidea</taxon>
        <taxon>Eresidae</taxon>
        <taxon>Stegodyphus</taxon>
    </lineage>
</organism>
<evidence type="ECO:0000313" key="3">
    <source>
        <dbReference type="Proteomes" id="UP000054359"/>
    </source>
</evidence>
<keyword evidence="3" id="KW-1185">Reference proteome</keyword>
<dbReference type="OrthoDB" id="6425336at2759"/>
<reference evidence="2 3" key="1">
    <citation type="submission" date="2013-11" db="EMBL/GenBank/DDBJ databases">
        <title>Genome sequencing of Stegodyphus mimosarum.</title>
        <authorList>
            <person name="Bechsgaard J."/>
        </authorList>
    </citation>
    <scope>NUCLEOTIDE SEQUENCE [LARGE SCALE GENOMIC DNA]</scope>
</reference>
<dbReference type="GO" id="GO:0031123">
    <property type="term" value="P:RNA 3'-end processing"/>
    <property type="evidence" value="ECO:0007669"/>
    <property type="project" value="TreeGrafter"/>
</dbReference>
<dbReference type="Proteomes" id="UP000054359">
    <property type="component" value="Unassembled WGS sequence"/>
</dbReference>
<dbReference type="Pfam" id="PF22600">
    <property type="entry name" value="MTPAP-like_central"/>
    <property type="match status" value="1"/>
</dbReference>
<evidence type="ECO:0000313" key="2">
    <source>
        <dbReference type="EMBL" id="KFM70336.1"/>
    </source>
</evidence>
<dbReference type="PANTHER" id="PTHR12271:SF127">
    <property type="entry name" value="SPECKLE TARGETED PIP5K1A-REGULATED POLY(A) POLYMERASE"/>
    <property type="match status" value="1"/>
</dbReference>
<sequence length="331" mass="38305">MSLKKKLLAVTLKSSKLSILYRQERFYSVFCRQNYRSNLQYFPSHSRNWKVLCSNPLFLCGYSHATTEEHRLKEQQIDIQPLKFEDVNFEQPVAHQDLLAVLQKCKSLQDQMEALECTLSLSAEDVQKRINFSKTIENLLRPFFGEIKIQIFGSTMNGFGFKGCDIDMSFETPRGNEEIFYLERPDVPLVSEVLSGKVSPSEISQLPSREKLLFIHSVLLEYYNGSEEPATFINAYVPLVRFHHDKFNLKCDLTCTNSVAFSNTKLLYLFANLDNRVKPLMMTIRYWAKHTEIIGKGLLFNTYTISLMVIYFLQTRNPPILPSAEYIVSLS</sequence>
<dbReference type="InterPro" id="IPR043519">
    <property type="entry name" value="NT_sf"/>
</dbReference>
<accession>A0A087TYZ7</accession>
<protein>
    <submittedName>
        <fullName evidence="2">Poly(A) RNA polymerase, mitochondrial</fullName>
    </submittedName>
</protein>
<feature type="domain" description="Poly(A) RNA polymerase mitochondrial-like central palm" evidence="1">
    <location>
        <begin position="108"/>
        <end position="271"/>
    </location>
</feature>
<dbReference type="PANTHER" id="PTHR12271">
    <property type="entry name" value="POLY A POLYMERASE CID PAP -RELATED"/>
    <property type="match status" value="1"/>
</dbReference>
<dbReference type="CDD" id="cd05402">
    <property type="entry name" value="NT_PAP_TUTase"/>
    <property type="match status" value="1"/>
</dbReference>
<dbReference type="AlphaFoldDB" id="A0A087TYZ7"/>
<dbReference type="SUPFAM" id="SSF81301">
    <property type="entry name" value="Nucleotidyltransferase"/>
    <property type="match status" value="1"/>
</dbReference>